<dbReference type="EMBL" id="LT719092">
    <property type="protein sequence ID" value="SJK83957.1"/>
    <property type="molecule type" value="Genomic_DNA"/>
</dbReference>
<evidence type="ECO:0000313" key="2">
    <source>
        <dbReference type="EMBL" id="SJK83957.1"/>
    </source>
</evidence>
<evidence type="ECO:0000259" key="1">
    <source>
        <dbReference type="Pfam" id="PF04851"/>
    </source>
</evidence>
<dbReference type="GO" id="GO:0016787">
    <property type="term" value="F:hydrolase activity"/>
    <property type="evidence" value="ECO:0007669"/>
    <property type="project" value="InterPro"/>
</dbReference>
<dbReference type="InterPro" id="IPR050742">
    <property type="entry name" value="Helicase_Restrict-Modif_Enz"/>
</dbReference>
<protein>
    <submittedName>
        <fullName evidence="2">Type III restriction protein subunit R</fullName>
    </submittedName>
</protein>
<dbReference type="GO" id="GO:0003677">
    <property type="term" value="F:DNA binding"/>
    <property type="evidence" value="ECO:0007669"/>
    <property type="project" value="InterPro"/>
</dbReference>
<dbReference type="Pfam" id="PF04851">
    <property type="entry name" value="ResIII"/>
    <property type="match status" value="1"/>
</dbReference>
<dbReference type="OrthoDB" id="75806at2157"/>
<dbReference type="PANTHER" id="PTHR47396:SF1">
    <property type="entry name" value="ATP-DEPENDENT HELICASE IRC3-RELATED"/>
    <property type="match status" value="1"/>
</dbReference>
<dbReference type="Gene3D" id="3.40.50.300">
    <property type="entry name" value="P-loop containing nucleotide triphosphate hydrolases"/>
    <property type="match status" value="2"/>
</dbReference>
<sequence>MTYDKVQHLIINSPYEKPDKHLKYDRNERKFELVEGRRPAGYTIASEHSEKFDDPGFFVELPDVNKIRARVDKWRDSGYPGITKVTKELLDYWKKPDRERKLFFCQLEAIETLIWFIEAPDTEKQGIKLEGDGGNIERLCSKMATGTGKTVVMAMLIAWQIINKMTYRQDTRFSKDILVVSPGLTVRNRLQVLSPTASEGSNYYIEFDLIPSGMYDKLRGGHVKIINWHLLEWETEDQVKRKKSVDKRGVKSDESYAREVLGELKDAKNIIVINDEAHHAWRFNPEALGKYVRQRDMKDSANESTVWIGGLDKINNVRNIMRCFDFTATPFLPSGKTADEDSLFGWIVSDFGLNEAIESGLVKTPRVVVRDDGTPNAKTMKSKFYHIYVDPKVKSNLNQAEGKEVPLPDLVTKAYYFLGLDWLETLKLWENSAETPPVMISVCNRTETAARVKFSLDKGKIMIKELQNPDATLQIDTKVLNEAESGLNVKGGASKKTMAEELREKVDTVGQKGHPGEKIQHVISVGMLSEGWDAKTVTHIMGLRAFTSQLLCEQVVGRGLRRTSYDVNKETGLFEPEYVNVFGVPFTFLPHEGEGVGPEGGIPPPPPTPKTRVHVDDDKKKFELTWPNVLRINHTYTPRLKIDLDKVQELQLNPEDTPLKAELAQIIEGKPDVTKELKVIDLSNNQVEKLITSLRKQRLIFEAARDVFDQMQPSWPGSKEYLIAQLIRIVEAFLDSDKLVIQSESYRENLKKRLLILLNMNKIVQHLFSAIRAENTEKLVPIFDKEMPIKSTGKMITWYTSKPCELTNKSHISHVVYDSAWEASESYELENNGAILSWVKNDHLGFVISYLYKGVVHSYYPDFLIKLSNGKMLVLEVKGIDDEKNRTKRTALKEWIDAVNSDGRFGPWESDVSFRPSDIKDIIRRHMVG</sequence>
<dbReference type="SUPFAM" id="SSF52540">
    <property type="entry name" value="P-loop containing nucleoside triphosphate hydrolases"/>
    <property type="match status" value="2"/>
</dbReference>
<dbReference type="RefSeq" id="WP_077075774.1">
    <property type="nucleotide sequence ID" value="NZ_LT719092.1"/>
</dbReference>
<organism evidence="2 3">
    <name type="scientific">Cuniculiplasma divulgatum</name>
    <dbReference type="NCBI Taxonomy" id="1673428"/>
    <lineage>
        <taxon>Archaea</taxon>
        <taxon>Methanobacteriati</taxon>
        <taxon>Thermoplasmatota</taxon>
        <taxon>Thermoplasmata</taxon>
        <taxon>Thermoplasmatales</taxon>
        <taxon>Cuniculiplasmataceae</taxon>
        <taxon>Cuniculiplasma</taxon>
    </lineage>
</organism>
<dbReference type="PANTHER" id="PTHR47396">
    <property type="entry name" value="TYPE I RESTRICTION ENZYME ECOKI R PROTEIN"/>
    <property type="match status" value="1"/>
</dbReference>
<dbReference type="Proteomes" id="UP000187822">
    <property type="component" value="Chromosome I"/>
</dbReference>
<keyword evidence="3" id="KW-1185">Reference proteome</keyword>
<dbReference type="InterPro" id="IPR006935">
    <property type="entry name" value="Helicase/UvrB_N"/>
</dbReference>
<accession>A0A1R4A4Q2</accession>
<feature type="domain" description="Helicase/UvrB N-terminal" evidence="1">
    <location>
        <begin position="103"/>
        <end position="330"/>
    </location>
</feature>
<dbReference type="GeneID" id="30926706"/>
<dbReference type="GO" id="GO:0005829">
    <property type="term" value="C:cytosol"/>
    <property type="evidence" value="ECO:0007669"/>
    <property type="project" value="TreeGrafter"/>
</dbReference>
<name>A0A1R4A4Q2_9ARCH</name>
<dbReference type="STRING" id="1673428.CPM_0054"/>
<dbReference type="GO" id="GO:0005524">
    <property type="term" value="F:ATP binding"/>
    <property type="evidence" value="ECO:0007669"/>
    <property type="project" value="InterPro"/>
</dbReference>
<reference evidence="3" key="1">
    <citation type="submission" date="2016-06" db="EMBL/GenBank/DDBJ databases">
        <authorList>
            <person name="Toshchakov V.S."/>
        </authorList>
    </citation>
    <scope>NUCLEOTIDE SEQUENCE [LARGE SCALE GENOMIC DNA]</scope>
    <source>
        <strain>PM4 (JCM 30641</strain>
        <strain evidence="3">\VKM B-2940)</strain>
    </source>
</reference>
<dbReference type="REBASE" id="183324">
    <property type="entry name" value="CdiPM4ORF53P"/>
</dbReference>
<dbReference type="InterPro" id="IPR027417">
    <property type="entry name" value="P-loop_NTPase"/>
</dbReference>
<dbReference type="KEGG" id="cdiv:CPM_0054"/>
<evidence type="ECO:0000313" key="3">
    <source>
        <dbReference type="Proteomes" id="UP000187822"/>
    </source>
</evidence>
<gene>
    <name evidence="2" type="ORF">CPM_0054</name>
</gene>
<dbReference type="NCBIfam" id="NF046055">
    <property type="entry name" value="restr_BPTD_3080"/>
    <property type="match status" value="1"/>
</dbReference>
<proteinExistence type="predicted"/>
<dbReference type="AlphaFoldDB" id="A0A1R4A4Q2"/>